<keyword evidence="2" id="KW-1185">Reference proteome</keyword>
<protein>
    <submittedName>
        <fullName evidence="1">Uncharacterized protein</fullName>
    </submittedName>
</protein>
<evidence type="ECO:0000313" key="2">
    <source>
        <dbReference type="Proteomes" id="UP001055811"/>
    </source>
</evidence>
<proteinExistence type="predicted"/>
<accession>A0ACB9D2B6</accession>
<comment type="caution">
    <text evidence="1">The sequence shown here is derived from an EMBL/GenBank/DDBJ whole genome shotgun (WGS) entry which is preliminary data.</text>
</comment>
<name>A0ACB9D2B6_CICIN</name>
<reference evidence="1 2" key="2">
    <citation type="journal article" date="2022" name="Mol. Ecol. Resour.">
        <title>The genomes of chicory, endive, great burdock and yacon provide insights into Asteraceae paleo-polyploidization history and plant inulin production.</title>
        <authorList>
            <person name="Fan W."/>
            <person name="Wang S."/>
            <person name="Wang H."/>
            <person name="Wang A."/>
            <person name="Jiang F."/>
            <person name="Liu H."/>
            <person name="Zhao H."/>
            <person name="Xu D."/>
            <person name="Zhang Y."/>
        </authorList>
    </citation>
    <scope>NUCLEOTIDE SEQUENCE [LARGE SCALE GENOMIC DNA]</scope>
    <source>
        <strain evidence="2">cv. Punajuju</strain>
        <tissue evidence="1">Leaves</tissue>
    </source>
</reference>
<reference evidence="2" key="1">
    <citation type="journal article" date="2022" name="Mol. Ecol. Resour.">
        <title>The genomes of chicory, endive, great burdock and yacon provide insights into Asteraceae palaeo-polyploidization history and plant inulin production.</title>
        <authorList>
            <person name="Fan W."/>
            <person name="Wang S."/>
            <person name="Wang H."/>
            <person name="Wang A."/>
            <person name="Jiang F."/>
            <person name="Liu H."/>
            <person name="Zhao H."/>
            <person name="Xu D."/>
            <person name="Zhang Y."/>
        </authorList>
    </citation>
    <scope>NUCLEOTIDE SEQUENCE [LARGE SCALE GENOMIC DNA]</scope>
    <source>
        <strain evidence="2">cv. Punajuju</strain>
    </source>
</reference>
<dbReference type="EMBL" id="CM042013">
    <property type="protein sequence ID" value="KAI3740768.1"/>
    <property type="molecule type" value="Genomic_DNA"/>
</dbReference>
<gene>
    <name evidence="1" type="ORF">L2E82_31241</name>
</gene>
<sequence>MAAGNGMNTGIHHERRISDTFEIEQEEEEDECEEGEINENDDAQENSKVPESDFHGNCVDGDKPEDEGYVENSRLFSKPNNVEVQIGENDEYIDTPIGDTSDAHKLVEHVLKEGDCHVLSNQNIPNNRIAEIEDEGVGELRLDTNLVHVGNDEGACDRVEVDPVGIALNAQKNKGIQAQFFQNGSSGCQGMQGYVEPLNQVDVSNDEDRSVQDTLDLDGGESSQSIDLNSEPLDIYDWYDIADEEARRRGRAKKSKSKDKRAKKQGIAKSSSFPATMKSKDILKANAYRKNKKADHNYKNQSSPNKSENSITISEEILKTKNIGAEVGFQIEGFDELLRNEIEGEGMIRKQS</sequence>
<evidence type="ECO:0000313" key="1">
    <source>
        <dbReference type="EMBL" id="KAI3740768.1"/>
    </source>
</evidence>
<dbReference type="Proteomes" id="UP001055811">
    <property type="component" value="Linkage Group LG05"/>
</dbReference>
<organism evidence="1 2">
    <name type="scientific">Cichorium intybus</name>
    <name type="common">Chicory</name>
    <dbReference type="NCBI Taxonomy" id="13427"/>
    <lineage>
        <taxon>Eukaryota</taxon>
        <taxon>Viridiplantae</taxon>
        <taxon>Streptophyta</taxon>
        <taxon>Embryophyta</taxon>
        <taxon>Tracheophyta</taxon>
        <taxon>Spermatophyta</taxon>
        <taxon>Magnoliopsida</taxon>
        <taxon>eudicotyledons</taxon>
        <taxon>Gunneridae</taxon>
        <taxon>Pentapetalae</taxon>
        <taxon>asterids</taxon>
        <taxon>campanulids</taxon>
        <taxon>Asterales</taxon>
        <taxon>Asteraceae</taxon>
        <taxon>Cichorioideae</taxon>
        <taxon>Cichorieae</taxon>
        <taxon>Cichoriinae</taxon>
        <taxon>Cichorium</taxon>
    </lineage>
</organism>